<dbReference type="Proteomes" id="UP000199492">
    <property type="component" value="Unassembled WGS sequence"/>
</dbReference>
<sequence>MKLLPILIVFLSLPFLISNTNNHEYYVSVTEVEYAKEEQALQIISQIFIDDFETLLRKRYDEDITLDIEGESDKVDTYMSRYLTDKLKVIVNGDIVNFKFIGKEYKDDITYCYLEIENISIIKSVEITNQILFDAFSEQQNIVRLKLLGKNKSFLLVPQNDTCVLKFE</sequence>
<keyword evidence="2" id="KW-1185">Reference proteome</keyword>
<evidence type="ECO:0008006" key="3">
    <source>
        <dbReference type="Google" id="ProtNLM"/>
    </source>
</evidence>
<dbReference type="RefSeq" id="WP_092466725.1">
    <property type="nucleotide sequence ID" value="NZ_FNCZ01000001.1"/>
</dbReference>
<dbReference type="EMBL" id="FNCZ01000001">
    <property type="protein sequence ID" value="SDH06265.1"/>
    <property type="molecule type" value="Genomic_DNA"/>
</dbReference>
<dbReference type="STRING" id="262004.SAMN04489796_1011291"/>
<organism evidence="1 2">
    <name type="scientific">Winogradskyella thalassocola</name>
    <dbReference type="NCBI Taxonomy" id="262004"/>
    <lineage>
        <taxon>Bacteria</taxon>
        <taxon>Pseudomonadati</taxon>
        <taxon>Bacteroidota</taxon>
        <taxon>Flavobacteriia</taxon>
        <taxon>Flavobacteriales</taxon>
        <taxon>Flavobacteriaceae</taxon>
        <taxon>Winogradskyella</taxon>
    </lineage>
</organism>
<gene>
    <name evidence="1" type="ORF">SAMN04489796_1011291</name>
</gene>
<evidence type="ECO:0000313" key="1">
    <source>
        <dbReference type="EMBL" id="SDH06265.1"/>
    </source>
</evidence>
<dbReference type="InterPro" id="IPR046525">
    <property type="entry name" value="DUF6702"/>
</dbReference>
<evidence type="ECO:0000313" key="2">
    <source>
        <dbReference type="Proteomes" id="UP000199492"/>
    </source>
</evidence>
<name>A0A1G7ZCB4_9FLAO</name>
<reference evidence="2" key="1">
    <citation type="submission" date="2016-10" db="EMBL/GenBank/DDBJ databases">
        <authorList>
            <person name="Varghese N."/>
            <person name="Submissions S."/>
        </authorList>
    </citation>
    <scope>NUCLEOTIDE SEQUENCE [LARGE SCALE GENOMIC DNA]</scope>
    <source>
        <strain evidence="2">DSM 15363</strain>
    </source>
</reference>
<protein>
    <recommendedName>
        <fullName evidence="3">Peptidase E</fullName>
    </recommendedName>
</protein>
<dbReference type="AlphaFoldDB" id="A0A1G7ZCB4"/>
<dbReference type="Pfam" id="PF20420">
    <property type="entry name" value="DUF6702"/>
    <property type="match status" value="1"/>
</dbReference>
<proteinExistence type="predicted"/>
<accession>A0A1G7ZCB4</accession>
<dbReference type="OrthoDB" id="5735516at2"/>